<feature type="compositionally biased region" description="Low complexity" evidence="1">
    <location>
        <begin position="77"/>
        <end position="91"/>
    </location>
</feature>
<proteinExistence type="predicted"/>
<dbReference type="Proteomes" id="UP001152622">
    <property type="component" value="Chromosome 14"/>
</dbReference>
<sequence length="109" mass="11354">MGNGAGQSRVLPAIVFAALRRCGMLPRGNGNGPACGPISAWAGTAGEVRRSQTLSKPAWQCPDVGCSKKRIDRRASSSRSPVPGRVSPSRAEAGPEERGAGVLEVWRAT</sequence>
<accession>A0A9Q1EQC6</accession>
<evidence type="ECO:0000313" key="2">
    <source>
        <dbReference type="EMBL" id="KAJ8342997.1"/>
    </source>
</evidence>
<organism evidence="2 3">
    <name type="scientific">Synaphobranchus kaupii</name>
    <name type="common">Kaup's arrowtooth eel</name>
    <dbReference type="NCBI Taxonomy" id="118154"/>
    <lineage>
        <taxon>Eukaryota</taxon>
        <taxon>Metazoa</taxon>
        <taxon>Chordata</taxon>
        <taxon>Craniata</taxon>
        <taxon>Vertebrata</taxon>
        <taxon>Euteleostomi</taxon>
        <taxon>Actinopterygii</taxon>
        <taxon>Neopterygii</taxon>
        <taxon>Teleostei</taxon>
        <taxon>Anguilliformes</taxon>
        <taxon>Synaphobranchidae</taxon>
        <taxon>Synaphobranchus</taxon>
    </lineage>
</organism>
<dbReference type="EMBL" id="JAINUF010000014">
    <property type="protein sequence ID" value="KAJ8342997.1"/>
    <property type="molecule type" value="Genomic_DNA"/>
</dbReference>
<evidence type="ECO:0000256" key="1">
    <source>
        <dbReference type="SAM" id="MobiDB-lite"/>
    </source>
</evidence>
<feature type="region of interest" description="Disordered" evidence="1">
    <location>
        <begin position="69"/>
        <end position="109"/>
    </location>
</feature>
<comment type="caution">
    <text evidence="2">The sequence shown here is derived from an EMBL/GenBank/DDBJ whole genome shotgun (WGS) entry which is preliminary data.</text>
</comment>
<gene>
    <name evidence="2" type="ORF">SKAU_G00329250</name>
</gene>
<protein>
    <submittedName>
        <fullName evidence="2">Uncharacterized protein</fullName>
    </submittedName>
</protein>
<keyword evidence="3" id="KW-1185">Reference proteome</keyword>
<dbReference type="AlphaFoldDB" id="A0A9Q1EQC6"/>
<name>A0A9Q1EQC6_SYNKA</name>
<evidence type="ECO:0000313" key="3">
    <source>
        <dbReference type="Proteomes" id="UP001152622"/>
    </source>
</evidence>
<reference evidence="2" key="1">
    <citation type="journal article" date="2023" name="Science">
        <title>Genome structures resolve the early diversification of teleost fishes.</title>
        <authorList>
            <person name="Parey E."/>
            <person name="Louis A."/>
            <person name="Montfort J."/>
            <person name="Bouchez O."/>
            <person name="Roques C."/>
            <person name="Iampietro C."/>
            <person name="Lluch J."/>
            <person name="Castinel A."/>
            <person name="Donnadieu C."/>
            <person name="Desvignes T."/>
            <person name="Floi Bucao C."/>
            <person name="Jouanno E."/>
            <person name="Wen M."/>
            <person name="Mejri S."/>
            <person name="Dirks R."/>
            <person name="Jansen H."/>
            <person name="Henkel C."/>
            <person name="Chen W.J."/>
            <person name="Zahm M."/>
            <person name="Cabau C."/>
            <person name="Klopp C."/>
            <person name="Thompson A.W."/>
            <person name="Robinson-Rechavi M."/>
            <person name="Braasch I."/>
            <person name="Lecointre G."/>
            <person name="Bobe J."/>
            <person name="Postlethwait J.H."/>
            <person name="Berthelot C."/>
            <person name="Roest Crollius H."/>
            <person name="Guiguen Y."/>
        </authorList>
    </citation>
    <scope>NUCLEOTIDE SEQUENCE</scope>
    <source>
        <strain evidence="2">WJC10195</strain>
    </source>
</reference>